<dbReference type="InterPro" id="IPR021866">
    <property type="entry name" value="SpoIIAA-like"/>
</dbReference>
<organism evidence="1 2">
    <name type="scientific">Pontibacter rugosus</name>
    <dbReference type="NCBI Taxonomy" id="1745966"/>
    <lineage>
        <taxon>Bacteria</taxon>
        <taxon>Pseudomonadati</taxon>
        <taxon>Bacteroidota</taxon>
        <taxon>Cytophagia</taxon>
        <taxon>Cytophagales</taxon>
        <taxon>Hymenobacteraceae</taxon>
        <taxon>Pontibacter</taxon>
    </lineage>
</organism>
<name>A0ABW3SRH6_9BACT</name>
<protein>
    <submittedName>
        <fullName evidence="1">STAS/SEC14 domain-containing protein</fullName>
    </submittedName>
</protein>
<dbReference type="EMBL" id="JBHTLD010000102">
    <property type="protein sequence ID" value="MFD1186925.1"/>
    <property type="molecule type" value="Genomic_DNA"/>
</dbReference>
<comment type="caution">
    <text evidence="1">The sequence shown here is derived from an EMBL/GenBank/DDBJ whole genome shotgun (WGS) entry which is preliminary data.</text>
</comment>
<dbReference type="InterPro" id="IPR038396">
    <property type="entry name" value="SpoIIAA-like_sf"/>
</dbReference>
<keyword evidence="2" id="KW-1185">Reference proteome</keyword>
<dbReference type="Proteomes" id="UP001597094">
    <property type="component" value="Unassembled WGS sequence"/>
</dbReference>
<dbReference type="SUPFAM" id="SSF52091">
    <property type="entry name" value="SpoIIaa-like"/>
    <property type="match status" value="2"/>
</dbReference>
<proteinExistence type="predicted"/>
<evidence type="ECO:0000313" key="2">
    <source>
        <dbReference type="Proteomes" id="UP001597094"/>
    </source>
</evidence>
<evidence type="ECO:0000313" key="1">
    <source>
        <dbReference type="EMBL" id="MFD1186925.1"/>
    </source>
</evidence>
<sequence>MISTVNFEEDNIVGFKLQDHLAEAGLRKLVQQMEEKAESHDKLFLYFEFLNFGGWDSVQSFFDTLKLKFNSWNKIVKYAIVTDKDWVQKQWRLANFLTPHFEVMAYSLEDRDEAIKWLKEHAADAPHPGIAVLEAMPMHVLGLATVGKFTSSDFHAINCILEQQVLDNKDLRLYLEVLHEDGAAPDDLWKELKQGIRFYSRLSKVALAGHEKWLDKANSLSSSLSPDIKMKCFNLDERDTAIDWLR</sequence>
<reference evidence="2" key="1">
    <citation type="journal article" date="2019" name="Int. J. Syst. Evol. Microbiol.">
        <title>The Global Catalogue of Microorganisms (GCM) 10K type strain sequencing project: providing services to taxonomists for standard genome sequencing and annotation.</title>
        <authorList>
            <consortium name="The Broad Institute Genomics Platform"/>
            <consortium name="The Broad Institute Genome Sequencing Center for Infectious Disease"/>
            <person name="Wu L."/>
            <person name="Ma J."/>
        </authorList>
    </citation>
    <scope>NUCLEOTIDE SEQUENCE [LARGE SCALE GENOMIC DNA]</scope>
    <source>
        <strain evidence="2">JCM 31319</strain>
    </source>
</reference>
<dbReference type="Gene3D" id="3.40.50.10600">
    <property type="entry name" value="SpoIIaa-like domains"/>
    <property type="match status" value="2"/>
</dbReference>
<accession>A0ABW3SRH6</accession>
<gene>
    <name evidence="1" type="ORF">ACFQ2O_11980</name>
</gene>
<dbReference type="InterPro" id="IPR036513">
    <property type="entry name" value="STAS_dom_sf"/>
</dbReference>
<dbReference type="Pfam" id="PF11964">
    <property type="entry name" value="SpoIIAA-like"/>
    <property type="match status" value="2"/>
</dbReference>
<dbReference type="RefSeq" id="WP_377527825.1">
    <property type="nucleotide sequence ID" value="NZ_JBHTLD010000102.1"/>
</dbReference>